<proteinExistence type="predicted"/>
<organism evidence="2">
    <name type="scientific">marine sediment metagenome</name>
    <dbReference type="NCBI Taxonomy" id="412755"/>
    <lineage>
        <taxon>unclassified sequences</taxon>
        <taxon>metagenomes</taxon>
        <taxon>ecological metagenomes</taxon>
    </lineage>
</organism>
<dbReference type="AlphaFoldDB" id="A0A0F9G8Y3"/>
<evidence type="ECO:0000256" key="1">
    <source>
        <dbReference type="SAM" id="MobiDB-lite"/>
    </source>
</evidence>
<evidence type="ECO:0008006" key="3">
    <source>
        <dbReference type="Google" id="ProtNLM"/>
    </source>
</evidence>
<feature type="region of interest" description="Disordered" evidence="1">
    <location>
        <begin position="216"/>
        <end position="250"/>
    </location>
</feature>
<accession>A0A0F9G8Y3</accession>
<reference evidence="2" key="1">
    <citation type="journal article" date="2015" name="Nature">
        <title>Complex archaea that bridge the gap between prokaryotes and eukaryotes.</title>
        <authorList>
            <person name="Spang A."/>
            <person name="Saw J.H."/>
            <person name="Jorgensen S.L."/>
            <person name="Zaremba-Niedzwiedzka K."/>
            <person name="Martijn J."/>
            <person name="Lind A.E."/>
            <person name="van Eijk R."/>
            <person name="Schleper C."/>
            <person name="Guy L."/>
            <person name="Ettema T.J."/>
        </authorList>
    </citation>
    <scope>NUCLEOTIDE SEQUENCE</scope>
</reference>
<dbReference type="EMBL" id="LAZR01018703">
    <property type="protein sequence ID" value="KKL95329.1"/>
    <property type="molecule type" value="Genomic_DNA"/>
</dbReference>
<comment type="caution">
    <text evidence="2">The sequence shown here is derived from an EMBL/GenBank/DDBJ whole genome shotgun (WGS) entry which is preliminary data.</text>
</comment>
<protein>
    <recommendedName>
        <fullName evidence="3">Scaffolding protein</fullName>
    </recommendedName>
</protein>
<gene>
    <name evidence="2" type="ORF">LCGC14_1855680</name>
</gene>
<sequence length="250" mass="27922">MADVDQTGAAVIIDEPVADVSFADWTSPDGESFSWKTADDWKKAMDSSFQFERGFQRKSQTLSTEHKDAMAQLAKDRKDWEDGDKAKYDRYNQAFEKRPNIARAIAQMVDKPVTPEDSYERAQGYVDEKSTALEDRLAALETKNSEDTLERERESIYTELEGAFPDFNRDKVTDALGKLDGNDLRSLVEMVWKSSMYDPAGAQERAEQNLAKKQGVGMLPVGGGPPKRGAGSTDPKVAREEAMREYANSG</sequence>
<name>A0A0F9G8Y3_9ZZZZ</name>
<evidence type="ECO:0000313" key="2">
    <source>
        <dbReference type="EMBL" id="KKL95329.1"/>
    </source>
</evidence>